<organism evidence="1 2">
    <name type="scientific">Jimgerdemannia flammicorona</name>
    <dbReference type="NCBI Taxonomy" id="994334"/>
    <lineage>
        <taxon>Eukaryota</taxon>
        <taxon>Fungi</taxon>
        <taxon>Fungi incertae sedis</taxon>
        <taxon>Mucoromycota</taxon>
        <taxon>Mucoromycotina</taxon>
        <taxon>Endogonomycetes</taxon>
        <taxon>Endogonales</taxon>
        <taxon>Endogonaceae</taxon>
        <taxon>Jimgerdemannia</taxon>
    </lineage>
</organism>
<keyword evidence="2" id="KW-1185">Reference proteome</keyword>
<sequence>MSFEVLVDSSTSDVEELEHSCAEVEERNTTIGELKAQITKLQAPTTEVNRTISKLKSEIERRDTVIGGKLNAQITVVQKELEHARAEVEGHVRTEVEERDTAIGELKAQISELQEELAELK</sequence>
<evidence type="ECO:0000313" key="1">
    <source>
        <dbReference type="EMBL" id="RUP42726.1"/>
    </source>
</evidence>
<comment type="caution">
    <text evidence="1">The sequence shown here is derived from an EMBL/GenBank/DDBJ whole genome shotgun (WGS) entry which is preliminary data.</text>
</comment>
<evidence type="ECO:0000313" key="2">
    <source>
        <dbReference type="Proteomes" id="UP000268093"/>
    </source>
</evidence>
<dbReference type="AlphaFoldDB" id="A0A433CVQ3"/>
<proteinExistence type="predicted"/>
<accession>A0A433CVQ3</accession>
<dbReference type="Gene3D" id="1.10.287.1490">
    <property type="match status" value="1"/>
</dbReference>
<reference evidence="1 2" key="1">
    <citation type="journal article" date="2018" name="New Phytol.">
        <title>Phylogenomics of Endogonaceae and evolution of mycorrhizas within Mucoromycota.</title>
        <authorList>
            <person name="Chang Y."/>
            <person name="Desiro A."/>
            <person name="Na H."/>
            <person name="Sandor L."/>
            <person name="Lipzen A."/>
            <person name="Clum A."/>
            <person name="Barry K."/>
            <person name="Grigoriev I.V."/>
            <person name="Martin F.M."/>
            <person name="Stajich J.E."/>
            <person name="Smith M.E."/>
            <person name="Bonito G."/>
            <person name="Spatafora J.W."/>
        </authorList>
    </citation>
    <scope>NUCLEOTIDE SEQUENCE [LARGE SCALE GENOMIC DNA]</scope>
    <source>
        <strain evidence="1 2">GMNB39</strain>
    </source>
</reference>
<dbReference type="EMBL" id="RBNI01012602">
    <property type="protein sequence ID" value="RUP42726.1"/>
    <property type="molecule type" value="Genomic_DNA"/>
</dbReference>
<gene>
    <name evidence="1" type="ORF">BC936DRAFT_138165</name>
</gene>
<protein>
    <submittedName>
        <fullName evidence="1">Uncharacterized protein</fullName>
    </submittedName>
</protein>
<dbReference type="Proteomes" id="UP000268093">
    <property type="component" value="Unassembled WGS sequence"/>
</dbReference>
<name>A0A433CVQ3_9FUNG</name>